<protein>
    <submittedName>
        <fullName evidence="1">Uncharacterized protein</fullName>
    </submittedName>
</protein>
<evidence type="ECO:0000313" key="1">
    <source>
        <dbReference type="EMBL" id="MBD2183995.1"/>
    </source>
</evidence>
<keyword evidence="2" id="KW-1185">Reference proteome</keyword>
<reference evidence="1" key="2">
    <citation type="submission" date="2020-08" db="EMBL/GenBank/DDBJ databases">
        <authorList>
            <person name="Chen M."/>
            <person name="Teng W."/>
            <person name="Zhao L."/>
            <person name="Hu C."/>
            <person name="Zhou Y."/>
            <person name="Han B."/>
            <person name="Song L."/>
            <person name="Shu W."/>
        </authorList>
    </citation>
    <scope>NUCLEOTIDE SEQUENCE</scope>
    <source>
        <strain evidence="1">FACHB-1375</strain>
    </source>
</reference>
<dbReference type="AlphaFoldDB" id="A0A926ZIE2"/>
<sequence length="57" mass="6336">MPSVEVCDRTFLTLNTNMSQSVLGMQVVLLDRVENLTRSQVEAGHNNIEALTRDVSC</sequence>
<reference evidence="1" key="1">
    <citation type="journal article" date="2015" name="ISME J.">
        <title>Draft Genome Sequence of Streptomyces incarnatus NRRL8089, which Produces the Nucleoside Antibiotic Sinefungin.</title>
        <authorList>
            <person name="Oshima K."/>
            <person name="Hattori M."/>
            <person name="Shimizu H."/>
            <person name="Fukuda K."/>
            <person name="Nemoto M."/>
            <person name="Inagaki K."/>
            <person name="Tamura T."/>
        </authorList>
    </citation>
    <scope>NUCLEOTIDE SEQUENCE</scope>
    <source>
        <strain evidence="1">FACHB-1375</strain>
    </source>
</reference>
<evidence type="ECO:0000313" key="2">
    <source>
        <dbReference type="Proteomes" id="UP000641646"/>
    </source>
</evidence>
<gene>
    <name evidence="1" type="ORF">H6G03_23495</name>
</gene>
<dbReference type="Proteomes" id="UP000641646">
    <property type="component" value="Unassembled WGS sequence"/>
</dbReference>
<dbReference type="RefSeq" id="WP_190469513.1">
    <property type="nucleotide sequence ID" value="NZ_JACJPW010000070.1"/>
</dbReference>
<comment type="caution">
    <text evidence="1">The sequence shown here is derived from an EMBL/GenBank/DDBJ whole genome shotgun (WGS) entry which is preliminary data.</text>
</comment>
<dbReference type="EMBL" id="JACJPW010000070">
    <property type="protein sequence ID" value="MBD2183995.1"/>
    <property type="molecule type" value="Genomic_DNA"/>
</dbReference>
<accession>A0A926ZIE2</accession>
<organism evidence="1 2">
    <name type="scientific">Aerosakkonema funiforme FACHB-1375</name>
    <dbReference type="NCBI Taxonomy" id="2949571"/>
    <lineage>
        <taxon>Bacteria</taxon>
        <taxon>Bacillati</taxon>
        <taxon>Cyanobacteriota</taxon>
        <taxon>Cyanophyceae</taxon>
        <taxon>Oscillatoriophycideae</taxon>
        <taxon>Aerosakkonematales</taxon>
        <taxon>Aerosakkonemataceae</taxon>
        <taxon>Aerosakkonema</taxon>
    </lineage>
</organism>
<name>A0A926ZIE2_9CYAN</name>
<proteinExistence type="predicted"/>